<protein>
    <submittedName>
        <fullName evidence="1">Uncharacterized protein</fullName>
    </submittedName>
</protein>
<dbReference type="Proteomes" id="UP000501240">
    <property type="component" value="Chromosome"/>
</dbReference>
<evidence type="ECO:0000313" key="1">
    <source>
        <dbReference type="EMBL" id="QKG23426.1"/>
    </source>
</evidence>
<dbReference type="EMBL" id="CP053892">
    <property type="protein sequence ID" value="QKG23426.1"/>
    <property type="molecule type" value="Genomic_DNA"/>
</dbReference>
<organism evidence="1 2">
    <name type="scientific">Actinomadura verrucosospora</name>
    <dbReference type="NCBI Taxonomy" id="46165"/>
    <lineage>
        <taxon>Bacteria</taxon>
        <taxon>Bacillati</taxon>
        <taxon>Actinomycetota</taxon>
        <taxon>Actinomycetes</taxon>
        <taxon>Streptosporangiales</taxon>
        <taxon>Thermomonosporaceae</taxon>
        <taxon>Actinomadura</taxon>
    </lineage>
</organism>
<evidence type="ECO:0000313" key="2">
    <source>
        <dbReference type="Proteomes" id="UP000501240"/>
    </source>
</evidence>
<sequence length="177" mass="19528">MLLRAGLFTCESGQRLRLRRVRRGYVSAARARLVCRTPERCRVGVVAQAVGRLTTENRGRRGGGLPVVLNDGQCVGSCRVGGTRRGPAFKVRAGPVRRTLGRCCARLFCFRARLFGWEGRQCLCARRVRGVWRGRFFSARAEFVRRTPGRCCAGLEVARRCVGRVGLSAGLLVFDGG</sequence>
<gene>
    <name evidence="1" type="ORF">ACTIVE_5069</name>
</gene>
<accession>A0A7D3ZYR1</accession>
<keyword evidence="2" id="KW-1185">Reference proteome</keyword>
<dbReference type="AlphaFoldDB" id="A0A7D3ZYR1"/>
<name>A0A7D3ZYR1_ACTVE</name>
<reference evidence="1 2" key="1">
    <citation type="submission" date="2020-05" db="EMBL/GenBank/DDBJ databases">
        <title>Actinomadura verrucosospora NRRL-B18236 (PFL_A860) Genome sequencing and assembly.</title>
        <authorList>
            <person name="Samborskyy M."/>
        </authorList>
    </citation>
    <scope>NUCLEOTIDE SEQUENCE [LARGE SCALE GENOMIC DNA]</scope>
    <source>
        <strain evidence="1 2">NRRL:B18236</strain>
    </source>
</reference>
<proteinExistence type="predicted"/>